<proteinExistence type="predicted"/>
<feature type="non-terminal residue" evidence="2">
    <location>
        <position position="1"/>
    </location>
</feature>
<organism evidence="2 3">
    <name type="scientific">Trifolium medium</name>
    <dbReference type="NCBI Taxonomy" id="97028"/>
    <lineage>
        <taxon>Eukaryota</taxon>
        <taxon>Viridiplantae</taxon>
        <taxon>Streptophyta</taxon>
        <taxon>Embryophyta</taxon>
        <taxon>Tracheophyta</taxon>
        <taxon>Spermatophyta</taxon>
        <taxon>Magnoliopsida</taxon>
        <taxon>eudicotyledons</taxon>
        <taxon>Gunneridae</taxon>
        <taxon>Pentapetalae</taxon>
        <taxon>rosids</taxon>
        <taxon>fabids</taxon>
        <taxon>Fabales</taxon>
        <taxon>Fabaceae</taxon>
        <taxon>Papilionoideae</taxon>
        <taxon>50 kb inversion clade</taxon>
        <taxon>NPAAA clade</taxon>
        <taxon>Hologalegina</taxon>
        <taxon>IRL clade</taxon>
        <taxon>Trifolieae</taxon>
        <taxon>Trifolium</taxon>
    </lineage>
</organism>
<evidence type="ECO:0000313" key="3">
    <source>
        <dbReference type="Proteomes" id="UP000265520"/>
    </source>
</evidence>
<accession>A0A392UAA6</accession>
<dbReference type="AlphaFoldDB" id="A0A392UAA6"/>
<name>A0A392UAA6_9FABA</name>
<keyword evidence="1" id="KW-0812">Transmembrane</keyword>
<evidence type="ECO:0000313" key="2">
    <source>
        <dbReference type="EMBL" id="MCI69734.1"/>
    </source>
</evidence>
<sequence length="35" mass="3961">VSKPSWTIVAWPNTSACISIAGWCFVRHDFFGYGR</sequence>
<comment type="caution">
    <text evidence="2">The sequence shown here is derived from an EMBL/GenBank/DDBJ whole genome shotgun (WGS) entry which is preliminary data.</text>
</comment>
<protein>
    <submittedName>
        <fullName evidence="2">Uncharacterized protein</fullName>
    </submittedName>
</protein>
<dbReference type="EMBL" id="LXQA010761981">
    <property type="protein sequence ID" value="MCI69734.1"/>
    <property type="molecule type" value="Genomic_DNA"/>
</dbReference>
<keyword evidence="1" id="KW-1133">Transmembrane helix</keyword>
<reference evidence="2 3" key="1">
    <citation type="journal article" date="2018" name="Front. Plant Sci.">
        <title>Red Clover (Trifolium pratense) and Zigzag Clover (T. medium) - A Picture of Genomic Similarities and Differences.</title>
        <authorList>
            <person name="Dluhosova J."/>
            <person name="Istvanek J."/>
            <person name="Nedelnik J."/>
            <person name="Repkova J."/>
        </authorList>
    </citation>
    <scope>NUCLEOTIDE SEQUENCE [LARGE SCALE GENOMIC DNA]</scope>
    <source>
        <strain evidence="3">cv. 10/8</strain>
        <tissue evidence="2">Leaf</tissue>
    </source>
</reference>
<evidence type="ECO:0000256" key="1">
    <source>
        <dbReference type="SAM" id="Phobius"/>
    </source>
</evidence>
<keyword evidence="1" id="KW-0472">Membrane</keyword>
<feature type="transmembrane region" description="Helical" evidence="1">
    <location>
        <begin position="6"/>
        <end position="26"/>
    </location>
</feature>
<keyword evidence="3" id="KW-1185">Reference proteome</keyword>
<dbReference type="Proteomes" id="UP000265520">
    <property type="component" value="Unassembled WGS sequence"/>
</dbReference>